<feature type="compositionally biased region" description="Polar residues" evidence="5">
    <location>
        <begin position="684"/>
        <end position="693"/>
    </location>
</feature>
<dbReference type="GO" id="GO:0022857">
    <property type="term" value="F:transmembrane transporter activity"/>
    <property type="evidence" value="ECO:0007669"/>
    <property type="project" value="InterPro"/>
</dbReference>
<feature type="transmembrane region" description="Helical" evidence="6">
    <location>
        <begin position="411"/>
        <end position="429"/>
    </location>
</feature>
<evidence type="ECO:0000256" key="3">
    <source>
        <dbReference type="ARBA" id="ARBA00022989"/>
    </source>
</evidence>
<feature type="transmembrane region" description="Helical" evidence="6">
    <location>
        <begin position="498"/>
        <end position="517"/>
    </location>
</feature>
<reference evidence="9 10" key="1">
    <citation type="submission" date="2025-04" db="UniProtKB">
        <authorList>
            <consortium name="RefSeq"/>
        </authorList>
    </citation>
    <scope>IDENTIFICATION</scope>
</reference>
<dbReference type="PROSITE" id="PS50850">
    <property type="entry name" value="MFS"/>
    <property type="match status" value="1"/>
</dbReference>
<keyword evidence="3 6" id="KW-1133">Transmembrane helix</keyword>
<protein>
    <submittedName>
        <fullName evidence="9 10">Solute carrier family 22 member 13-like isoform X1</fullName>
    </submittedName>
</protein>
<feature type="transmembrane region" description="Helical" evidence="6">
    <location>
        <begin position="237"/>
        <end position="259"/>
    </location>
</feature>
<gene>
    <name evidence="9 10" type="primary">LOC110990275</name>
</gene>
<dbReference type="GeneID" id="110990275"/>
<dbReference type="InterPro" id="IPR036259">
    <property type="entry name" value="MFS_trans_sf"/>
</dbReference>
<feature type="domain" description="Major facilitator superfamily (MFS) profile" evidence="7">
    <location>
        <begin position="98"/>
        <end position="521"/>
    </location>
</feature>
<evidence type="ECO:0000256" key="2">
    <source>
        <dbReference type="ARBA" id="ARBA00022692"/>
    </source>
</evidence>
<feature type="transmembrane region" description="Helical" evidence="6">
    <location>
        <begin position="435"/>
        <end position="454"/>
    </location>
</feature>
<organism evidence="8 10">
    <name type="scientific">Acanthaster planci</name>
    <name type="common">Crown-of-thorns starfish</name>
    <dbReference type="NCBI Taxonomy" id="133434"/>
    <lineage>
        <taxon>Eukaryota</taxon>
        <taxon>Metazoa</taxon>
        <taxon>Echinodermata</taxon>
        <taxon>Eleutherozoa</taxon>
        <taxon>Asterozoa</taxon>
        <taxon>Asteroidea</taxon>
        <taxon>Valvatacea</taxon>
        <taxon>Valvatida</taxon>
        <taxon>Acanthasteridae</taxon>
        <taxon>Acanthaster</taxon>
    </lineage>
</organism>
<dbReference type="InterPro" id="IPR005828">
    <property type="entry name" value="MFS_sugar_transport-like"/>
</dbReference>
<feature type="compositionally biased region" description="Basic and acidic residues" evidence="5">
    <location>
        <begin position="638"/>
        <end position="655"/>
    </location>
</feature>
<evidence type="ECO:0000259" key="7">
    <source>
        <dbReference type="PROSITE" id="PS50850"/>
    </source>
</evidence>
<dbReference type="Proteomes" id="UP000694845">
    <property type="component" value="Unplaced"/>
</dbReference>
<feature type="compositionally biased region" description="Basic and acidic residues" evidence="5">
    <location>
        <begin position="604"/>
        <end position="613"/>
    </location>
</feature>
<dbReference type="RefSeq" id="XP_022110863.1">
    <property type="nucleotide sequence ID" value="XM_022255171.1"/>
</dbReference>
<evidence type="ECO:0000256" key="6">
    <source>
        <dbReference type="SAM" id="Phobius"/>
    </source>
</evidence>
<feature type="compositionally biased region" description="Basic and acidic residues" evidence="5">
    <location>
        <begin position="695"/>
        <end position="704"/>
    </location>
</feature>
<dbReference type="RefSeq" id="XP_022110862.1">
    <property type="nucleotide sequence ID" value="XM_022255170.1"/>
</dbReference>
<feature type="compositionally biased region" description="Basic and acidic residues" evidence="5">
    <location>
        <begin position="720"/>
        <end position="741"/>
    </location>
</feature>
<dbReference type="Pfam" id="PF00083">
    <property type="entry name" value="Sugar_tr"/>
    <property type="match status" value="1"/>
</dbReference>
<keyword evidence="2 6" id="KW-0812">Transmembrane</keyword>
<dbReference type="InterPro" id="IPR020846">
    <property type="entry name" value="MFS_dom"/>
</dbReference>
<keyword evidence="8" id="KW-1185">Reference proteome</keyword>
<dbReference type="AlphaFoldDB" id="A0A8B7ZZB3"/>
<evidence type="ECO:0000256" key="1">
    <source>
        <dbReference type="ARBA" id="ARBA00004141"/>
    </source>
</evidence>
<proteinExistence type="predicted"/>
<evidence type="ECO:0000313" key="10">
    <source>
        <dbReference type="RefSeq" id="XP_022110863.1"/>
    </source>
</evidence>
<feature type="transmembrane region" description="Helical" evidence="6">
    <location>
        <begin position="179"/>
        <end position="198"/>
    </location>
</feature>
<dbReference type="OrthoDB" id="5296287at2759"/>
<keyword evidence="4 6" id="KW-0472">Membrane</keyword>
<feature type="compositionally biased region" description="Acidic residues" evidence="5">
    <location>
        <begin position="742"/>
        <end position="753"/>
    </location>
</feature>
<comment type="subcellular location">
    <subcellularLocation>
        <location evidence="1">Membrane</location>
        <topology evidence="1">Multi-pass membrane protein</topology>
    </subcellularLocation>
</comment>
<feature type="compositionally biased region" description="Polar residues" evidence="5">
    <location>
        <begin position="767"/>
        <end position="777"/>
    </location>
</feature>
<feature type="transmembrane region" description="Helical" evidence="6">
    <location>
        <begin position="347"/>
        <end position="368"/>
    </location>
</feature>
<dbReference type="GO" id="GO:0016020">
    <property type="term" value="C:membrane"/>
    <property type="evidence" value="ECO:0007669"/>
    <property type="project" value="UniProtKB-SubCell"/>
</dbReference>
<feature type="transmembrane region" description="Helical" evidence="6">
    <location>
        <begin position="466"/>
        <end position="486"/>
    </location>
</feature>
<evidence type="ECO:0000313" key="8">
    <source>
        <dbReference type="Proteomes" id="UP000694845"/>
    </source>
</evidence>
<feature type="transmembrane region" description="Helical" evidence="6">
    <location>
        <begin position="265"/>
        <end position="283"/>
    </location>
</feature>
<feature type="compositionally biased region" description="Low complexity" evidence="5">
    <location>
        <begin position="705"/>
        <end position="719"/>
    </location>
</feature>
<accession>A0A8B7ZZB3</accession>
<sequence length="802" mass="88693">MKFDEVLEILGGFGRYQWYAFFFLNLVNYLGAFTTLQHAFYAGESDHWCKTFSPNCTAFGLNTPEECTEAVKRVSIPPAENYPEKDPYYYDNCRQWDLPEELEFNPYINRTDYNASKVACKNGWEFNTSQFETTIIMDWNLVCEDGGATNIMTSVFFGGFMAGSFLFGVISDWWGRKRALMLAVVVWFLGVLATPFTSATWHYYIVRFITGTGQLGRWIPAYVLVNEFVSAKWRIVAGVFIGVSYSLGYMTVALVAMGIRQWRVLAFIPIIPVFLSVFLVLGLSESVRWLLSKGRVQEAEEVIRKVGKWNKKTLPEKIFDEKEIENYKESSKGHLPSFIDLYRTPNLCFRTLILQFNWMTNSMVYYGLAFSTQSLGFDQYWTFFLFGAVEIPALIYATVGVRVFGRKMNMIILELIGGAACLATIFIENAVARTVVAMVGKFCITATFNIVYLWTGELCPTPVRTVAIGLCSVTARVGSIVAPLILNLAKNENITDDLHLIVFGTVALTAGLLLIPLPETKGEKLPETMRDGEEFGKFNFMKKWAWGRNRYHDTDSLVEEVDMDVNRQDVLNPAFVPDTDDYACIAQPPPPYETVNEKSCQFPEKPRQKKAEGENGSMPGPGISGNAALEGSSPETPGRMDDSIEDPREIDKGSLPEEEPVLIVVDKPVEEEGDNGAGTDCDDGNNSTKSGNDISGHDSNDGDKISSSGDGSSSGGSVDKACDRSEKADDGGKGASDRGNDDGSDEAIDEGDQTEGSKDRSHGGEKVNTNGDKNSSDGGEMGHDGDGVKARDEGDNVESKGY</sequence>
<feature type="transmembrane region" description="Helical" evidence="6">
    <location>
        <begin position="151"/>
        <end position="170"/>
    </location>
</feature>
<dbReference type="OMA" id="NTIYLWT"/>
<feature type="compositionally biased region" description="Basic and acidic residues" evidence="5">
    <location>
        <begin position="780"/>
        <end position="802"/>
    </location>
</feature>
<name>A0A8B7ZZB3_ACAPL</name>
<dbReference type="PANTHER" id="PTHR24064">
    <property type="entry name" value="SOLUTE CARRIER FAMILY 22 MEMBER"/>
    <property type="match status" value="1"/>
</dbReference>
<dbReference type="SUPFAM" id="SSF103473">
    <property type="entry name" value="MFS general substrate transporter"/>
    <property type="match status" value="1"/>
</dbReference>
<evidence type="ECO:0000256" key="4">
    <source>
        <dbReference type="ARBA" id="ARBA00023136"/>
    </source>
</evidence>
<feature type="region of interest" description="Disordered" evidence="5">
    <location>
        <begin position="579"/>
        <end position="802"/>
    </location>
</feature>
<feature type="transmembrane region" description="Helical" evidence="6">
    <location>
        <begin position="380"/>
        <end position="399"/>
    </location>
</feature>
<dbReference type="KEGG" id="aplc:110990275"/>
<feature type="compositionally biased region" description="Basic and acidic residues" evidence="5">
    <location>
        <begin position="755"/>
        <end position="765"/>
    </location>
</feature>
<evidence type="ECO:0000313" key="9">
    <source>
        <dbReference type="RefSeq" id="XP_022110862.1"/>
    </source>
</evidence>
<dbReference type="Gene3D" id="1.20.1250.20">
    <property type="entry name" value="MFS general substrate transporter like domains"/>
    <property type="match status" value="1"/>
</dbReference>
<dbReference type="CDD" id="cd17317">
    <property type="entry name" value="MFS_SLC22"/>
    <property type="match status" value="1"/>
</dbReference>
<evidence type="ECO:0000256" key="5">
    <source>
        <dbReference type="SAM" id="MobiDB-lite"/>
    </source>
</evidence>